<dbReference type="AlphaFoldDB" id="A0A645J4T4"/>
<name>A0A645J4T4_9ZZZZ</name>
<comment type="caution">
    <text evidence="2">The sequence shown here is derived from an EMBL/GenBank/DDBJ whole genome shotgun (WGS) entry which is preliminary data.</text>
</comment>
<accession>A0A645J4T4</accession>
<feature type="compositionally biased region" description="Basic and acidic residues" evidence="1">
    <location>
        <begin position="41"/>
        <end position="54"/>
    </location>
</feature>
<gene>
    <name evidence="2" type="ORF">SDC9_206427</name>
</gene>
<evidence type="ECO:0000313" key="2">
    <source>
        <dbReference type="EMBL" id="MPN58715.1"/>
    </source>
</evidence>
<proteinExistence type="predicted"/>
<evidence type="ECO:0000256" key="1">
    <source>
        <dbReference type="SAM" id="MobiDB-lite"/>
    </source>
</evidence>
<reference evidence="2" key="1">
    <citation type="submission" date="2019-08" db="EMBL/GenBank/DDBJ databases">
        <authorList>
            <person name="Kucharzyk K."/>
            <person name="Murdoch R.W."/>
            <person name="Higgins S."/>
            <person name="Loffler F."/>
        </authorList>
    </citation>
    <scope>NUCLEOTIDE SEQUENCE</scope>
</reference>
<dbReference type="EMBL" id="VSSQ01131786">
    <property type="protein sequence ID" value="MPN58715.1"/>
    <property type="molecule type" value="Genomic_DNA"/>
</dbReference>
<sequence>MLPRFPYRFSGDCGTELTGLIRGVRHAAVPAEAGRRRLTSNKKEERFNEADTSWRSRRRQGDAGGDY</sequence>
<organism evidence="2">
    <name type="scientific">bioreactor metagenome</name>
    <dbReference type="NCBI Taxonomy" id="1076179"/>
    <lineage>
        <taxon>unclassified sequences</taxon>
        <taxon>metagenomes</taxon>
        <taxon>ecological metagenomes</taxon>
    </lineage>
</organism>
<protein>
    <submittedName>
        <fullName evidence="2">Uncharacterized protein</fullName>
    </submittedName>
</protein>
<feature type="region of interest" description="Disordered" evidence="1">
    <location>
        <begin position="34"/>
        <end position="67"/>
    </location>
</feature>